<comment type="caution">
    <text evidence="2">The sequence shown here is derived from an EMBL/GenBank/DDBJ whole genome shotgun (WGS) entry which is preliminary data.</text>
</comment>
<sequence>MSHSWYSSCSDRTLSKDELGYTVIYRVSIGNTGSVSANNLIFRDATRNFNKCRTYAKLRKNEPQRTQSSRRNEEEREFLRKS</sequence>
<name>A0ABR8GV24_9CYAN</name>
<evidence type="ECO:0000313" key="2">
    <source>
        <dbReference type="EMBL" id="MBD2606924.1"/>
    </source>
</evidence>
<feature type="region of interest" description="Disordered" evidence="1">
    <location>
        <begin position="56"/>
        <end position="82"/>
    </location>
</feature>
<dbReference type="EMBL" id="JACJTA010000051">
    <property type="protein sequence ID" value="MBD2606924.1"/>
    <property type="molecule type" value="Genomic_DNA"/>
</dbReference>
<protein>
    <recommendedName>
        <fullName evidence="4">CpcD</fullName>
    </recommendedName>
</protein>
<reference evidence="2 3" key="1">
    <citation type="journal article" date="2020" name="ISME J.">
        <title>Comparative genomics reveals insights into cyanobacterial evolution and habitat adaptation.</title>
        <authorList>
            <person name="Chen M.Y."/>
            <person name="Teng W.K."/>
            <person name="Zhao L."/>
            <person name="Hu C.X."/>
            <person name="Zhou Y.K."/>
            <person name="Han B.P."/>
            <person name="Song L.R."/>
            <person name="Shu W.S."/>
        </authorList>
    </citation>
    <scope>NUCLEOTIDE SEQUENCE [LARGE SCALE GENOMIC DNA]</scope>
    <source>
        <strain evidence="2 3">FACHB-248</strain>
    </source>
</reference>
<feature type="compositionally biased region" description="Basic and acidic residues" evidence="1">
    <location>
        <begin position="70"/>
        <end position="82"/>
    </location>
</feature>
<dbReference type="Proteomes" id="UP000660380">
    <property type="component" value="Unassembled WGS sequence"/>
</dbReference>
<proteinExistence type="predicted"/>
<gene>
    <name evidence="2" type="ORF">H6G81_20905</name>
</gene>
<evidence type="ECO:0000256" key="1">
    <source>
        <dbReference type="SAM" id="MobiDB-lite"/>
    </source>
</evidence>
<evidence type="ECO:0008006" key="4">
    <source>
        <dbReference type="Google" id="ProtNLM"/>
    </source>
</evidence>
<organism evidence="2 3">
    <name type="scientific">Scytonema hofmannii FACHB-248</name>
    <dbReference type="NCBI Taxonomy" id="1842502"/>
    <lineage>
        <taxon>Bacteria</taxon>
        <taxon>Bacillati</taxon>
        <taxon>Cyanobacteriota</taxon>
        <taxon>Cyanophyceae</taxon>
        <taxon>Nostocales</taxon>
        <taxon>Scytonemataceae</taxon>
        <taxon>Scytonema</taxon>
    </lineage>
</organism>
<keyword evidence="3" id="KW-1185">Reference proteome</keyword>
<evidence type="ECO:0000313" key="3">
    <source>
        <dbReference type="Proteomes" id="UP000660380"/>
    </source>
</evidence>
<accession>A0ABR8GV24</accession>